<evidence type="ECO:0000313" key="1">
    <source>
        <dbReference type="EMBL" id="CAG8463473.1"/>
    </source>
</evidence>
<dbReference type="EMBL" id="CAJVPW010000723">
    <property type="protein sequence ID" value="CAG8463473.1"/>
    <property type="molecule type" value="Genomic_DNA"/>
</dbReference>
<gene>
    <name evidence="1" type="ORF">SPELUC_LOCUS1364</name>
</gene>
<sequence>MSFLKSASFDLEKEIQFDFSEDFNIGIEQAVVDYDAFMFDWHLYKKLKEITKSAEKIDDELIKSTELFESDDEMEIFEKELDMPLLSDVQSANQLSGMWKVDSQIVNNVGEKVSRLAITEYEGLLTQTLNSNRPRFICTNCFITNGGHLHIQPEIKKKQSSVKIEENIMKILHLL</sequence>
<name>A0ACA9KB28_9GLOM</name>
<comment type="caution">
    <text evidence="1">The sequence shown here is derived from an EMBL/GenBank/DDBJ whole genome shotgun (WGS) entry which is preliminary data.</text>
</comment>
<dbReference type="Proteomes" id="UP000789366">
    <property type="component" value="Unassembled WGS sequence"/>
</dbReference>
<reference evidence="1" key="1">
    <citation type="submission" date="2021-06" db="EMBL/GenBank/DDBJ databases">
        <authorList>
            <person name="Kallberg Y."/>
            <person name="Tangrot J."/>
            <person name="Rosling A."/>
        </authorList>
    </citation>
    <scope>NUCLEOTIDE SEQUENCE</scope>
    <source>
        <strain evidence="1">28 12/20/2015</strain>
    </source>
</reference>
<organism evidence="1 2">
    <name type="scientific">Cetraspora pellucida</name>
    <dbReference type="NCBI Taxonomy" id="1433469"/>
    <lineage>
        <taxon>Eukaryota</taxon>
        <taxon>Fungi</taxon>
        <taxon>Fungi incertae sedis</taxon>
        <taxon>Mucoromycota</taxon>
        <taxon>Glomeromycotina</taxon>
        <taxon>Glomeromycetes</taxon>
        <taxon>Diversisporales</taxon>
        <taxon>Gigasporaceae</taxon>
        <taxon>Cetraspora</taxon>
    </lineage>
</organism>
<keyword evidence="2" id="KW-1185">Reference proteome</keyword>
<accession>A0ACA9KB28</accession>
<proteinExistence type="predicted"/>
<protein>
    <submittedName>
        <fullName evidence="1">3179_t:CDS:1</fullName>
    </submittedName>
</protein>
<evidence type="ECO:0000313" key="2">
    <source>
        <dbReference type="Proteomes" id="UP000789366"/>
    </source>
</evidence>